<evidence type="ECO:0000313" key="4">
    <source>
        <dbReference type="EMBL" id="APS00163.1"/>
    </source>
</evidence>
<reference evidence="4 5" key="1">
    <citation type="submission" date="2016-08" db="EMBL/GenBank/DDBJ databases">
        <title>Identification and validation of antigenic proteins from Pajaroellobacter abortibovis using de-novo genome sequence assembly and reverse vaccinology.</title>
        <authorList>
            <person name="Welly B.T."/>
            <person name="Miller M.R."/>
            <person name="Stott J.L."/>
            <person name="Blanchard M.T."/>
            <person name="Islas-Trejo A.D."/>
            <person name="O'Rourke S.M."/>
            <person name="Young A.E."/>
            <person name="Medrano J.F."/>
            <person name="Van Eenennaam A.L."/>
        </authorList>
    </citation>
    <scope>NUCLEOTIDE SEQUENCE [LARGE SCALE GENOMIC DNA]</scope>
    <source>
        <strain evidence="4 5">BTF92-0548A/99-0131</strain>
    </source>
</reference>
<dbReference type="GO" id="GO:0004065">
    <property type="term" value="F:arylsulfatase activity"/>
    <property type="evidence" value="ECO:0007669"/>
    <property type="project" value="TreeGrafter"/>
</dbReference>
<dbReference type="InterPro" id="IPR016024">
    <property type="entry name" value="ARM-type_fold"/>
</dbReference>
<dbReference type="AlphaFoldDB" id="A0A1L6MX72"/>
<dbReference type="EMBL" id="CP016908">
    <property type="protein sequence ID" value="APS00163.1"/>
    <property type="molecule type" value="Genomic_DNA"/>
</dbReference>
<feature type="transmembrane region" description="Helical" evidence="2">
    <location>
        <begin position="177"/>
        <end position="195"/>
    </location>
</feature>
<feature type="transmembrane region" description="Helical" evidence="2">
    <location>
        <begin position="21"/>
        <end position="48"/>
    </location>
</feature>
<dbReference type="STRING" id="1882918.BCY86_05310"/>
<dbReference type="InterPro" id="IPR017850">
    <property type="entry name" value="Alkaline_phosphatase_core_sf"/>
</dbReference>
<feature type="transmembrane region" description="Helical" evidence="2">
    <location>
        <begin position="120"/>
        <end position="138"/>
    </location>
</feature>
<organism evidence="4 5">
    <name type="scientific">Pajaroellobacter abortibovis</name>
    <dbReference type="NCBI Taxonomy" id="1882918"/>
    <lineage>
        <taxon>Bacteria</taxon>
        <taxon>Pseudomonadati</taxon>
        <taxon>Myxococcota</taxon>
        <taxon>Polyangia</taxon>
        <taxon>Polyangiales</taxon>
        <taxon>Polyangiaceae</taxon>
    </lineage>
</organism>
<dbReference type="Gene3D" id="1.25.10.10">
    <property type="entry name" value="Leucine-rich Repeat Variant"/>
    <property type="match status" value="1"/>
</dbReference>
<dbReference type="Gene3D" id="3.40.720.10">
    <property type="entry name" value="Alkaline Phosphatase, subunit A"/>
    <property type="match status" value="1"/>
</dbReference>
<comment type="similarity">
    <text evidence="1">Belongs to the sulfatase family.</text>
</comment>
<dbReference type="InterPro" id="IPR050738">
    <property type="entry name" value="Sulfatase"/>
</dbReference>
<keyword evidence="5" id="KW-1185">Reference proteome</keyword>
<feature type="domain" description="Sulfatase N-terminal" evidence="3">
    <location>
        <begin position="291"/>
        <end position="555"/>
    </location>
</feature>
<sequence length="1018" mass="114979">MLSLNGIPSKALSYLKSAGCVWRAWLFLLMAETLLVLFLASPYFIGIWEMEGVVLYAFPLAALISLPFVPIAVAWAREVQRAPSSLKTRLLLGITSSLVGGSIAYGVSSGRHFAHLELRLLFVITIGGISGGMGGWLLPFLTERFLGSWGFRWAGFFLAAASWSADRWMLPRLYPSFHHGLLLCTLASVGLVDALRGRPYPKAQESTLQRKCSFSLGIIVWMGFLLLWSPHALRRLTSYDHLRFILAEQAPILGRVAILISREDRSLLQDIPVSDEGSQGGGSRVLDWQGQNIVLITVDALRADHLSSYGYERSTTPSLDALALQGARFEHAYCATPHTSYSIASLMTSKYMRPLIEMGLGTDSETWAGYLRLYGYRTAAFYPPAVFFVDEERFTWLRDRGLDFEYRKVEFASAELRLQQVDDYLKMAEPDHPLFLWVHLFEPHEPYIMHPKHLFGDQLNPRPVDAYDSEIAVSDELIGKMVDRIRADRPNTVFLITADHGEEFGEHGGRYHGSTVYEEQVRVPLLLIGPGIEPQTVFSVVQVIDLLPTVLSALGAPKPARIRGRDISSLLYSSTQNVPERQELGFAFVETEGTALLAQGTARLICHWNVSTCSLYHLERDPNELKDVSSSYPDEFHQLSQRMRFTRRSHGHYEQLPHFLASDAVRLSLQGDKQELEMILHLLKKGDLEQRKRAAEVLFKMHESSVRDKIQTIFEQEPNEEVRQWEALILVRMGSSSSLMARELINHPQLEWRRRAALAFGEQGDPRGKQELIKWWEEVKTKLDTKEAEELSKVFAVLHLKMAVPLLIRALEEVRWRPFIAEALGEIKDQQAAQPLLEIFSKEEYTRARLSEAKALIQLGMSKKMFPPLASFAGLDDPMLEAILFAREAHLLTEDKGGWSYSGPSSQKKKLLQTRLRVDSSLPYHRLFVLLGDPQATLQVSLNHSFLNMEQHGTVWFANVNQLPSVLSIQVEVISSSSIEALWIVPRHSHTIDGASETEVKENAIKEQVSSPHLGMQH</sequence>
<dbReference type="Proteomes" id="UP000185544">
    <property type="component" value="Chromosome"/>
</dbReference>
<protein>
    <recommendedName>
        <fullName evidence="3">Sulfatase N-terminal domain-containing protein</fullName>
    </recommendedName>
</protein>
<evidence type="ECO:0000256" key="1">
    <source>
        <dbReference type="ARBA" id="ARBA00008779"/>
    </source>
</evidence>
<proteinExistence type="inferred from homology"/>
<dbReference type="InterPro" id="IPR011989">
    <property type="entry name" value="ARM-like"/>
</dbReference>
<feature type="transmembrane region" description="Helical" evidence="2">
    <location>
        <begin position="88"/>
        <end position="108"/>
    </location>
</feature>
<keyword evidence="2" id="KW-0472">Membrane</keyword>
<dbReference type="PANTHER" id="PTHR42693">
    <property type="entry name" value="ARYLSULFATASE FAMILY MEMBER"/>
    <property type="match status" value="1"/>
</dbReference>
<name>A0A1L6MX72_9BACT</name>
<evidence type="ECO:0000313" key="5">
    <source>
        <dbReference type="Proteomes" id="UP000185544"/>
    </source>
</evidence>
<dbReference type="CDD" id="cd16148">
    <property type="entry name" value="sulfatase_like"/>
    <property type="match status" value="1"/>
</dbReference>
<feature type="transmembrane region" description="Helical" evidence="2">
    <location>
        <begin position="54"/>
        <end position="76"/>
    </location>
</feature>
<dbReference type="PANTHER" id="PTHR42693:SF33">
    <property type="entry name" value="ARYLSULFATASE"/>
    <property type="match status" value="1"/>
</dbReference>
<dbReference type="SUPFAM" id="SSF53649">
    <property type="entry name" value="Alkaline phosphatase-like"/>
    <property type="match status" value="1"/>
</dbReference>
<keyword evidence="2" id="KW-0812">Transmembrane</keyword>
<feature type="transmembrane region" description="Helical" evidence="2">
    <location>
        <begin position="216"/>
        <end position="233"/>
    </location>
</feature>
<dbReference type="SUPFAM" id="SSF48371">
    <property type="entry name" value="ARM repeat"/>
    <property type="match status" value="1"/>
</dbReference>
<keyword evidence="2" id="KW-1133">Transmembrane helix</keyword>
<accession>A0A1L6MX72</accession>
<gene>
    <name evidence="4" type="ORF">BCY86_05310</name>
</gene>
<dbReference type="Pfam" id="PF00884">
    <property type="entry name" value="Sulfatase"/>
    <property type="match status" value="1"/>
</dbReference>
<evidence type="ECO:0000256" key="2">
    <source>
        <dbReference type="SAM" id="Phobius"/>
    </source>
</evidence>
<dbReference type="InterPro" id="IPR000917">
    <property type="entry name" value="Sulfatase_N"/>
</dbReference>
<dbReference type="KEGG" id="pabo:BCY86_05310"/>
<evidence type="ECO:0000259" key="3">
    <source>
        <dbReference type="Pfam" id="PF00884"/>
    </source>
</evidence>